<dbReference type="EMBL" id="CAAALY010249389">
    <property type="protein sequence ID" value="VEL35243.1"/>
    <property type="molecule type" value="Genomic_DNA"/>
</dbReference>
<dbReference type="Proteomes" id="UP000784294">
    <property type="component" value="Unassembled WGS sequence"/>
</dbReference>
<name>A0A448XFF1_9PLAT</name>
<comment type="caution">
    <text evidence="2">The sequence shown here is derived from an EMBL/GenBank/DDBJ whole genome shotgun (WGS) entry which is preliminary data.</text>
</comment>
<dbReference type="AlphaFoldDB" id="A0A448XFF1"/>
<evidence type="ECO:0000313" key="2">
    <source>
        <dbReference type="EMBL" id="VEL35243.1"/>
    </source>
</evidence>
<feature type="region of interest" description="Disordered" evidence="1">
    <location>
        <begin position="55"/>
        <end position="76"/>
    </location>
</feature>
<reference evidence="2" key="1">
    <citation type="submission" date="2018-11" db="EMBL/GenBank/DDBJ databases">
        <authorList>
            <consortium name="Pathogen Informatics"/>
        </authorList>
    </citation>
    <scope>NUCLEOTIDE SEQUENCE</scope>
</reference>
<evidence type="ECO:0000256" key="1">
    <source>
        <dbReference type="SAM" id="MobiDB-lite"/>
    </source>
</evidence>
<protein>
    <submittedName>
        <fullName evidence="2">Uncharacterized protein</fullName>
    </submittedName>
</protein>
<evidence type="ECO:0000313" key="3">
    <source>
        <dbReference type="Proteomes" id="UP000784294"/>
    </source>
</evidence>
<keyword evidence="3" id="KW-1185">Reference proteome</keyword>
<organism evidence="2 3">
    <name type="scientific">Protopolystoma xenopodis</name>
    <dbReference type="NCBI Taxonomy" id="117903"/>
    <lineage>
        <taxon>Eukaryota</taxon>
        <taxon>Metazoa</taxon>
        <taxon>Spiralia</taxon>
        <taxon>Lophotrochozoa</taxon>
        <taxon>Platyhelminthes</taxon>
        <taxon>Monogenea</taxon>
        <taxon>Polyopisthocotylea</taxon>
        <taxon>Polystomatidea</taxon>
        <taxon>Polystomatidae</taxon>
        <taxon>Protopolystoma</taxon>
    </lineage>
</organism>
<gene>
    <name evidence="2" type="ORF">PXEA_LOCUS28683</name>
</gene>
<proteinExistence type="predicted"/>
<sequence>MWSLLYLWSPFYNYFFRHQVEYRYSLLVCSPIPSPSELWVTSDGVLVAKSAANSTTSGIGILPPTSSSSPPPSSAGSLDPVLLAAMQAQTACAPNGLFLRVTHFVQLDGESVWTKNPAISVGPI</sequence>
<accession>A0A448XFF1</accession>